<reference evidence="2" key="1">
    <citation type="journal article" date="2023" name="Plant Biotechnol. J.">
        <title>Chromosome-level wild Hevea brasiliensis genome provides new tools for genomic-assisted breeding and valuable loci to elevate rubber yield.</title>
        <authorList>
            <person name="Cheng H."/>
            <person name="Song X."/>
            <person name="Hu Y."/>
            <person name="Wu T."/>
            <person name="Yang Q."/>
            <person name="An Z."/>
            <person name="Feng S."/>
            <person name="Deng Z."/>
            <person name="Wu W."/>
            <person name="Zeng X."/>
            <person name="Tu M."/>
            <person name="Wang X."/>
            <person name="Huang H."/>
        </authorList>
    </citation>
    <scope>NUCLEOTIDE SEQUENCE</scope>
    <source>
        <strain evidence="2">MT/VB/25A 57/8</strain>
    </source>
</reference>
<evidence type="ECO:0000313" key="3">
    <source>
        <dbReference type="Proteomes" id="UP001174677"/>
    </source>
</evidence>
<organism evidence="2 3">
    <name type="scientific">Hevea brasiliensis</name>
    <name type="common">Para rubber tree</name>
    <name type="synonym">Siphonia brasiliensis</name>
    <dbReference type="NCBI Taxonomy" id="3981"/>
    <lineage>
        <taxon>Eukaryota</taxon>
        <taxon>Viridiplantae</taxon>
        <taxon>Streptophyta</taxon>
        <taxon>Embryophyta</taxon>
        <taxon>Tracheophyta</taxon>
        <taxon>Spermatophyta</taxon>
        <taxon>Magnoliopsida</taxon>
        <taxon>eudicotyledons</taxon>
        <taxon>Gunneridae</taxon>
        <taxon>Pentapetalae</taxon>
        <taxon>rosids</taxon>
        <taxon>fabids</taxon>
        <taxon>Malpighiales</taxon>
        <taxon>Euphorbiaceae</taxon>
        <taxon>Crotonoideae</taxon>
        <taxon>Micrandreae</taxon>
        <taxon>Hevea</taxon>
    </lineage>
</organism>
<evidence type="ECO:0000256" key="1">
    <source>
        <dbReference type="SAM" id="MobiDB-lite"/>
    </source>
</evidence>
<dbReference type="PANTHER" id="PTHR33781:SF3">
    <property type="entry name" value="PROTEIN PHYTOCHROME KINASE SUBSTRATE 3"/>
    <property type="match status" value="1"/>
</dbReference>
<feature type="compositionally biased region" description="Polar residues" evidence="1">
    <location>
        <begin position="120"/>
        <end position="136"/>
    </location>
</feature>
<comment type="caution">
    <text evidence="2">The sequence shown here is derived from an EMBL/GenBank/DDBJ whole genome shotgun (WGS) entry which is preliminary data.</text>
</comment>
<feature type="compositionally biased region" description="Basic and acidic residues" evidence="1">
    <location>
        <begin position="93"/>
        <end position="115"/>
    </location>
</feature>
<dbReference type="PANTHER" id="PTHR33781">
    <property type="entry name" value="PROTEIN PHYTOCHROME KINASE SUBSTRATE 1-RELATED"/>
    <property type="match status" value="1"/>
</dbReference>
<accession>A0ABQ9KKR8</accession>
<evidence type="ECO:0008006" key="4">
    <source>
        <dbReference type="Google" id="ProtNLM"/>
    </source>
</evidence>
<protein>
    <recommendedName>
        <fullName evidence="4">Protein PHYTOCHROME KINASE SUBSTRATE 1-like</fullName>
    </recommendedName>
</protein>
<evidence type="ECO:0000313" key="2">
    <source>
        <dbReference type="EMBL" id="KAJ9140450.1"/>
    </source>
</evidence>
<gene>
    <name evidence="2" type="ORF">P3X46_031098</name>
</gene>
<dbReference type="InterPro" id="IPR039615">
    <property type="entry name" value="PKS"/>
</dbReference>
<keyword evidence="3" id="KW-1185">Reference proteome</keyword>
<feature type="region of interest" description="Disordered" evidence="1">
    <location>
        <begin position="93"/>
        <end position="142"/>
    </location>
</feature>
<name>A0ABQ9KKR8_HEVBR</name>
<proteinExistence type="predicted"/>
<dbReference type="EMBL" id="JARPOI010000017">
    <property type="protein sequence ID" value="KAJ9140450.1"/>
    <property type="molecule type" value="Genomic_DNA"/>
</dbReference>
<sequence length="439" mass="49256">MDGESKSSDLRDLRDASFSYLTAVRQNYVLRLTQSAQFPRPDIISTQETSIPKNLEKTKPEEGEISVFGAEEYFNMKLDNEGTGNADANAGKFAHETTENRVDLHRSRPKGRSESPRVSAESNWNSRTALLTNSRRTSSHGRRKNVNGRWFFPGFACNGYCSDEKSVYIDKSIPHGGFEVTRKPIMLEGRKQSQSKLLVKDEFRSPSSEKMSLGSNREGYLVLPTVNSAMQNLVVKREKQKTLEEDPRKSLEVFGSHMRKKEDIASNLERKLSVLTWDAIPFPKAQTLPTTSASSQMYEEADSDSSSDLFEIESLCCSTQPTFRKQTSDGISGCMTPPIRYEPSETSIEWSVVTASAADFSAHEICWFNSSTKSAGLTSTPRRSPPNGLLGCKNEKALQVVESVYKRNENTKPHLHQHNSMPVIRKLPADSKVKDFDFP</sequence>
<dbReference type="Proteomes" id="UP001174677">
    <property type="component" value="Chromosome 17"/>
</dbReference>